<sequence length="220" mass="25252">MNSILQPYCEGFKLTGTVQDDVTVFFTLHQDIRTLDHTLQVAREAQRIAELYDASIADIVVQAALLHDISNVIPVPRMLQLAEGLSIEILDDERQYARSVHQKLSKAMAEEIFEITNPDILNAIESHTTHKPQASMVDKILFVSDKISWNLPGEHAYLQEMRDKVNALEMDQAILIYLDTIWEQREKLKLVHPWLIGAREELMVKVTPNNKENYICTIFV</sequence>
<dbReference type="PANTHER" id="PTHR35795:SF1">
    <property type="entry name" value="BIS(5'-NUCLEOSYL)-TETRAPHOSPHATASE, SYMMETRICAL"/>
    <property type="match status" value="1"/>
</dbReference>
<dbReference type="RefSeq" id="WP_078502360.1">
    <property type="nucleotide sequence ID" value="NZ_MSZX01000014.1"/>
</dbReference>
<comment type="caution">
    <text evidence="2">The sequence shown here is derived from an EMBL/GenBank/DDBJ whole genome shotgun (WGS) entry which is preliminary data.</text>
</comment>
<dbReference type="OrthoDB" id="5295945at2"/>
<name>A0A1T2X1P4_9BACL</name>
<evidence type="ECO:0000259" key="1">
    <source>
        <dbReference type="PROSITE" id="PS51831"/>
    </source>
</evidence>
<gene>
    <name evidence="2" type="ORF">BVG16_27305</name>
</gene>
<dbReference type="InterPro" id="IPR051094">
    <property type="entry name" value="Diverse_Catalytic_Enzymes"/>
</dbReference>
<dbReference type="STRING" id="1324314.BVG16_27305"/>
<feature type="domain" description="HD" evidence="1">
    <location>
        <begin position="34"/>
        <end position="150"/>
    </location>
</feature>
<reference evidence="2 3" key="1">
    <citation type="submission" date="2017-01" db="EMBL/GenBank/DDBJ databases">
        <title>Genome analysis of Paenibacillus selenitrireducens ES3-24.</title>
        <authorList>
            <person name="Xu D."/>
            <person name="Yao R."/>
            <person name="Zheng S."/>
        </authorList>
    </citation>
    <scope>NUCLEOTIDE SEQUENCE [LARGE SCALE GENOMIC DNA]</scope>
    <source>
        <strain evidence="2 3">ES3-24</strain>
    </source>
</reference>
<dbReference type="PROSITE" id="PS51831">
    <property type="entry name" value="HD"/>
    <property type="match status" value="1"/>
</dbReference>
<dbReference type="CDD" id="cd00077">
    <property type="entry name" value="HDc"/>
    <property type="match status" value="1"/>
</dbReference>
<protein>
    <recommendedName>
        <fullName evidence="1">HD domain-containing protein</fullName>
    </recommendedName>
</protein>
<dbReference type="PANTHER" id="PTHR35795">
    <property type="entry name" value="SLR1885 PROTEIN"/>
    <property type="match status" value="1"/>
</dbReference>
<keyword evidence="3" id="KW-1185">Reference proteome</keyword>
<proteinExistence type="predicted"/>
<organism evidence="2 3">
    <name type="scientific">Paenibacillus selenitireducens</name>
    <dbReference type="NCBI Taxonomy" id="1324314"/>
    <lineage>
        <taxon>Bacteria</taxon>
        <taxon>Bacillati</taxon>
        <taxon>Bacillota</taxon>
        <taxon>Bacilli</taxon>
        <taxon>Bacillales</taxon>
        <taxon>Paenibacillaceae</taxon>
        <taxon>Paenibacillus</taxon>
    </lineage>
</organism>
<dbReference type="SUPFAM" id="SSF109604">
    <property type="entry name" value="HD-domain/PDEase-like"/>
    <property type="match status" value="1"/>
</dbReference>
<dbReference type="Pfam" id="PF01966">
    <property type="entry name" value="HD"/>
    <property type="match status" value="1"/>
</dbReference>
<dbReference type="AlphaFoldDB" id="A0A1T2X1P4"/>
<evidence type="ECO:0000313" key="2">
    <source>
        <dbReference type="EMBL" id="OPA73790.1"/>
    </source>
</evidence>
<dbReference type="EMBL" id="MSZX01000014">
    <property type="protein sequence ID" value="OPA73790.1"/>
    <property type="molecule type" value="Genomic_DNA"/>
</dbReference>
<dbReference type="InterPro" id="IPR003607">
    <property type="entry name" value="HD/PDEase_dom"/>
</dbReference>
<dbReference type="Gene3D" id="1.10.3210.10">
    <property type="entry name" value="Hypothetical protein af1432"/>
    <property type="match status" value="1"/>
</dbReference>
<accession>A0A1T2X1P4</accession>
<dbReference type="Proteomes" id="UP000190188">
    <property type="component" value="Unassembled WGS sequence"/>
</dbReference>
<dbReference type="InterPro" id="IPR006674">
    <property type="entry name" value="HD_domain"/>
</dbReference>
<evidence type="ECO:0000313" key="3">
    <source>
        <dbReference type="Proteomes" id="UP000190188"/>
    </source>
</evidence>